<gene>
    <name evidence="3" type="ORF">J6I44_06995</name>
</gene>
<dbReference type="InterPro" id="IPR029058">
    <property type="entry name" value="AB_hydrolase_fold"/>
</dbReference>
<evidence type="ECO:0000313" key="3">
    <source>
        <dbReference type="EMBL" id="MCW9706595.1"/>
    </source>
</evidence>
<comment type="caution">
    <text evidence="3">The sequence shown here is derived from an EMBL/GenBank/DDBJ whole genome shotgun (WGS) entry which is preliminary data.</text>
</comment>
<dbReference type="SUPFAM" id="SSF53474">
    <property type="entry name" value="alpha/beta-Hydrolases"/>
    <property type="match status" value="1"/>
</dbReference>
<evidence type="ECO:0000256" key="1">
    <source>
        <dbReference type="ARBA" id="ARBA00022801"/>
    </source>
</evidence>
<dbReference type="GO" id="GO:0016787">
    <property type="term" value="F:hydrolase activity"/>
    <property type="evidence" value="ECO:0007669"/>
    <property type="project" value="UniProtKB-KW"/>
</dbReference>
<accession>A0ABT3PKX0</accession>
<dbReference type="PANTHER" id="PTHR48081">
    <property type="entry name" value="AB HYDROLASE SUPERFAMILY PROTEIN C4A8.06C"/>
    <property type="match status" value="1"/>
</dbReference>
<reference evidence="3 4" key="1">
    <citation type="submission" date="2021-03" db="EMBL/GenBank/DDBJ databases">
        <title>Aliifodinibius sp. nov., a new bacterium isolated from saline soil.</title>
        <authorList>
            <person name="Galisteo C."/>
            <person name="De La Haba R."/>
            <person name="Sanchez-Porro C."/>
            <person name="Ventosa A."/>
        </authorList>
    </citation>
    <scope>NUCLEOTIDE SEQUENCE [LARGE SCALE GENOMIC DNA]</scope>
    <source>
        <strain evidence="3 4">1BSP15-2V2</strain>
    </source>
</reference>
<sequence length="311" mass="34368">MSDIQRKAFLKKLSLLFGGAGISSWAGWKDLQAEPTEKENRVAPETEVTYLWEDGSENNGSNPDYRPKIEVYQPNLRSDDNERLPAVLICPGGGYHVQALHEGRPFARLLAMHGIVSAVLTYRVHPDGYPGPYADACRAMRILRRDADQYQIDPERIGIMGFSAGGHLASTVATQPDLYEEPEDDLVGTYSAEAQRVILGYPVISMGKYTHEGSLHALLGENPDPEMQEQLSNHKQVTEESPPAFLFHTADDSGVPVQNSMLYAQACVDHDVPVDLHVFSNGPHGVGMGLGDPKLEIWTDNLMAWLSDWTV</sequence>
<dbReference type="EMBL" id="JAGGJA010000004">
    <property type="protein sequence ID" value="MCW9706595.1"/>
    <property type="molecule type" value="Genomic_DNA"/>
</dbReference>
<name>A0ABT3PKX0_9BACT</name>
<dbReference type="PANTHER" id="PTHR48081:SF6">
    <property type="entry name" value="PEPTIDASE S9 PROLYL OLIGOPEPTIDASE CATALYTIC DOMAIN-CONTAINING PROTEIN"/>
    <property type="match status" value="1"/>
</dbReference>
<dbReference type="Proteomes" id="UP001207918">
    <property type="component" value="Unassembled WGS sequence"/>
</dbReference>
<dbReference type="InterPro" id="IPR050300">
    <property type="entry name" value="GDXG_lipolytic_enzyme"/>
</dbReference>
<dbReference type="Gene3D" id="3.40.50.1820">
    <property type="entry name" value="alpha/beta hydrolase"/>
    <property type="match status" value="1"/>
</dbReference>
<dbReference type="InterPro" id="IPR049492">
    <property type="entry name" value="BD-FAE-like_dom"/>
</dbReference>
<evidence type="ECO:0000259" key="2">
    <source>
        <dbReference type="Pfam" id="PF20434"/>
    </source>
</evidence>
<dbReference type="Pfam" id="PF20434">
    <property type="entry name" value="BD-FAE"/>
    <property type="match status" value="1"/>
</dbReference>
<organism evidence="3 4">
    <name type="scientific">Fodinibius salsisoli</name>
    <dbReference type="NCBI Taxonomy" id="2820877"/>
    <lineage>
        <taxon>Bacteria</taxon>
        <taxon>Pseudomonadati</taxon>
        <taxon>Balneolota</taxon>
        <taxon>Balneolia</taxon>
        <taxon>Balneolales</taxon>
        <taxon>Balneolaceae</taxon>
        <taxon>Fodinibius</taxon>
    </lineage>
</organism>
<protein>
    <submittedName>
        <fullName evidence="3">Alpha/beta hydrolase</fullName>
    </submittedName>
</protein>
<evidence type="ECO:0000313" key="4">
    <source>
        <dbReference type="Proteomes" id="UP001207918"/>
    </source>
</evidence>
<keyword evidence="1 3" id="KW-0378">Hydrolase</keyword>
<dbReference type="RefSeq" id="WP_265765318.1">
    <property type="nucleotide sequence ID" value="NZ_JAGGJA010000004.1"/>
</dbReference>
<keyword evidence="4" id="KW-1185">Reference proteome</keyword>
<proteinExistence type="predicted"/>
<feature type="domain" description="BD-FAE-like" evidence="2">
    <location>
        <begin position="78"/>
        <end position="264"/>
    </location>
</feature>